<dbReference type="Gene3D" id="1.25.40.80">
    <property type="match status" value="1"/>
</dbReference>
<dbReference type="SUPFAM" id="SSF48173">
    <property type="entry name" value="Cryptochrome/photolyase FAD-binding domain"/>
    <property type="match status" value="1"/>
</dbReference>
<dbReference type="Gene3D" id="1.10.579.10">
    <property type="entry name" value="DNA Cyclobutane Dipyrimidine Photolyase, subunit A, domain 3"/>
    <property type="match status" value="1"/>
</dbReference>
<evidence type="ECO:0000313" key="2">
    <source>
        <dbReference type="Proteomes" id="UP000433788"/>
    </source>
</evidence>
<accession>A0A6N7QTA5</accession>
<proteinExistence type="predicted"/>
<reference evidence="1 2" key="1">
    <citation type="submission" date="2019-11" db="EMBL/GenBank/DDBJ databases">
        <authorList>
            <person name="Zhang X.Y."/>
        </authorList>
    </citation>
    <scope>NUCLEOTIDE SEQUENCE [LARGE SCALE GENOMIC DNA]</scope>
    <source>
        <strain evidence="1 2">C176</strain>
    </source>
</reference>
<organism evidence="1 2">
    <name type="scientific">Spiribacter salilacus</name>
    <dbReference type="NCBI Taxonomy" id="2664894"/>
    <lineage>
        <taxon>Bacteria</taxon>
        <taxon>Pseudomonadati</taxon>
        <taxon>Pseudomonadota</taxon>
        <taxon>Gammaproteobacteria</taxon>
        <taxon>Chromatiales</taxon>
        <taxon>Ectothiorhodospiraceae</taxon>
        <taxon>Spiribacter</taxon>
    </lineage>
</organism>
<dbReference type="EMBL" id="WJPP01000004">
    <property type="protein sequence ID" value="MRH78820.1"/>
    <property type="molecule type" value="Genomic_DNA"/>
</dbReference>
<gene>
    <name evidence="1" type="ORF">GH984_08880</name>
</gene>
<dbReference type="InterPro" id="IPR007357">
    <property type="entry name" value="PhrB-like"/>
</dbReference>
<dbReference type="Gene3D" id="3.40.50.620">
    <property type="entry name" value="HUPs"/>
    <property type="match status" value="1"/>
</dbReference>
<dbReference type="Gene3D" id="1.10.10.1710">
    <property type="entry name" value="Deoxyribodipyrimidine photolyase-related"/>
    <property type="match status" value="1"/>
</dbReference>
<protein>
    <submittedName>
        <fullName evidence="1">Cryptochrome/photolyase family protein</fullName>
    </submittedName>
</protein>
<dbReference type="InterPro" id="IPR052551">
    <property type="entry name" value="UV-DNA_repair_photolyase"/>
</dbReference>
<dbReference type="GO" id="GO:0016829">
    <property type="term" value="F:lyase activity"/>
    <property type="evidence" value="ECO:0007669"/>
    <property type="project" value="UniProtKB-KW"/>
</dbReference>
<dbReference type="RefSeq" id="WP_153719842.1">
    <property type="nucleotide sequence ID" value="NZ_WJPP01000004.1"/>
</dbReference>
<comment type="caution">
    <text evidence="1">The sequence shown here is derived from an EMBL/GenBank/DDBJ whole genome shotgun (WGS) entry which is preliminary data.</text>
</comment>
<keyword evidence="2" id="KW-1185">Reference proteome</keyword>
<evidence type="ECO:0000313" key="1">
    <source>
        <dbReference type="EMBL" id="MRH78820.1"/>
    </source>
</evidence>
<dbReference type="PANTHER" id="PTHR38657">
    <property type="entry name" value="SLR1343 PROTEIN"/>
    <property type="match status" value="1"/>
</dbReference>
<keyword evidence="1" id="KW-0456">Lyase</keyword>
<dbReference type="InterPro" id="IPR014729">
    <property type="entry name" value="Rossmann-like_a/b/a_fold"/>
</dbReference>
<dbReference type="Proteomes" id="UP000433788">
    <property type="component" value="Unassembled WGS sequence"/>
</dbReference>
<dbReference type="PANTHER" id="PTHR38657:SF1">
    <property type="entry name" value="SLR1343 PROTEIN"/>
    <property type="match status" value="1"/>
</dbReference>
<dbReference type="Pfam" id="PF04244">
    <property type="entry name" value="DPRP"/>
    <property type="match status" value="1"/>
</dbReference>
<sequence length="518" mass="58935">MSLSQRRLIVILGEQLGRQSPLLEDLDPATDLIWMAESACEPAQRPTHQQRLVLCCSAMRHFRDDMLNRGVEVHYHALELTPRPDDERPIAERLRQDLDRLAPACVLMMEGGDWQAEAELQAAVSDADIPLQWREDRHFLCSRSDFASWAKGRKTLMMEHFYRMMRQRYQVLMEDGGPVGGVWNLDRENRESFGKTGPESLPAHPSFPPDEITQAVIAMVETRFSSHPGHAADFNLPVTPQDAQLALDDFIAHRLASFGTWQDAIWVGEPLLYHSRLSTAINWHLLDPMTCIEAAVNAWQQGQAPLNAVEGFVRQILGWREFVHGIYWLKMPEYASLNALEHTADMPNLFWDGQTDMACLADAMQALLKHGYAHHIQRLMVLGLFAQLYGVNPRAFHDWHMAMYLDSVDWVSLPNTVGMSQYGDGGVVGSKPYCASGAYINRMSNACSQCRYQPQKALGDTACPFTTLYWDFLDRHEERLQGNRRMQFQLANLKRKSQEDRSEIRAAAARLRKTLTGA</sequence>
<dbReference type="AlphaFoldDB" id="A0A6N7QTA5"/>
<name>A0A6N7QTA5_9GAMM</name>
<dbReference type="InterPro" id="IPR036134">
    <property type="entry name" value="Crypto/Photolyase_FAD-like_sf"/>
</dbReference>